<dbReference type="InterPro" id="IPR039420">
    <property type="entry name" value="WalR-like"/>
</dbReference>
<dbReference type="PANTHER" id="PTHR48111:SF21">
    <property type="entry name" value="DNA-BINDING DUAL MASTER TRANSCRIPTIONAL REGULATOR RPAA"/>
    <property type="match status" value="1"/>
</dbReference>
<evidence type="ECO:0000256" key="3">
    <source>
        <dbReference type="ARBA" id="ARBA00023015"/>
    </source>
</evidence>
<dbReference type="Gene3D" id="3.40.50.2300">
    <property type="match status" value="1"/>
</dbReference>
<dbReference type="InterPro" id="IPR001789">
    <property type="entry name" value="Sig_transdc_resp-reg_receiver"/>
</dbReference>
<dbReference type="EMBL" id="DQVE01000029">
    <property type="protein sequence ID" value="HIP98267.1"/>
    <property type="molecule type" value="Genomic_DNA"/>
</dbReference>
<evidence type="ECO:0000313" key="11">
    <source>
        <dbReference type="Proteomes" id="UP000606463"/>
    </source>
</evidence>
<dbReference type="InterPro" id="IPR011006">
    <property type="entry name" value="CheY-like_superfamily"/>
</dbReference>
<dbReference type="Pfam" id="PF00486">
    <property type="entry name" value="Trans_reg_C"/>
    <property type="match status" value="1"/>
</dbReference>
<comment type="caution">
    <text evidence="10">The sequence shown here is derived from an EMBL/GenBank/DDBJ whole genome shotgun (WGS) entry which is preliminary data.</text>
</comment>
<dbReference type="PROSITE" id="PS51755">
    <property type="entry name" value="OMPR_PHOB"/>
    <property type="match status" value="1"/>
</dbReference>
<dbReference type="SMART" id="SM00448">
    <property type="entry name" value="REC"/>
    <property type="match status" value="1"/>
</dbReference>
<dbReference type="CDD" id="cd00383">
    <property type="entry name" value="trans_reg_C"/>
    <property type="match status" value="1"/>
</dbReference>
<dbReference type="AlphaFoldDB" id="A0A9D0YPN9"/>
<evidence type="ECO:0000259" key="9">
    <source>
        <dbReference type="PROSITE" id="PS51755"/>
    </source>
</evidence>
<organism evidence="10 11">
    <name type="scientific">Aquifex aeolicus</name>
    <dbReference type="NCBI Taxonomy" id="63363"/>
    <lineage>
        <taxon>Bacteria</taxon>
        <taxon>Pseudomonadati</taxon>
        <taxon>Aquificota</taxon>
        <taxon>Aquificia</taxon>
        <taxon>Aquificales</taxon>
        <taxon>Aquificaceae</taxon>
        <taxon>Aquifex</taxon>
    </lineage>
</organism>
<keyword evidence="1 6" id="KW-0597">Phosphoprotein</keyword>
<feature type="domain" description="Response regulatory" evidence="8">
    <location>
        <begin position="4"/>
        <end position="121"/>
    </location>
</feature>
<proteinExistence type="predicted"/>
<dbReference type="GO" id="GO:0000976">
    <property type="term" value="F:transcription cis-regulatory region binding"/>
    <property type="evidence" value="ECO:0007669"/>
    <property type="project" value="TreeGrafter"/>
</dbReference>
<dbReference type="PANTHER" id="PTHR48111">
    <property type="entry name" value="REGULATOR OF RPOS"/>
    <property type="match status" value="1"/>
</dbReference>
<feature type="modified residue" description="4-aspartylphosphate" evidence="6">
    <location>
        <position position="54"/>
    </location>
</feature>
<protein>
    <submittedName>
        <fullName evidence="10">Response regulator transcription factor</fullName>
    </submittedName>
</protein>
<sequence length="225" mass="25853">MNYAIAVVEDDPDLLEILEYNLKKEGFDVFAFERGEHFLKFMSEGKKPHLIVLDVMLPGMSGFELAQIIKGNEAYRNVPVVFLTAKTLEEDKLKGFDLGADDYISKPFSVKEFLARIRAILRRYYPQRLEAFVFGELKLYPDRFEVFCGEKKVELTRAEFKILQTLLEKRGEVVKRSTLMDAIAPFGRETVSRAVDVHITKIRKKLGECGKYIKTVRGIGYKVQG</sequence>
<keyword evidence="4 7" id="KW-0238">DNA-binding</keyword>
<evidence type="ECO:0000256" key="5">
    <source>
        <dbReference type="ARBA" id="ARBA00023163"/>
    </source>
</evidence>
<dbReference type="SUPFAM" id="SSF52172">
    <property type="entry name" value="CheY-like"/>
    <property type="match status" value="1"/>
</dbReference>
<dbReference type="GO" id="GO:0032993">
    <property type="term" value="C:protein-DNA complex"/>
    <property type="evidence" value="ECO:0007669"/>
    <property type="project" value="TreeGrafter"/>
</dbReference>
<dbReference type="GO" id="GO:0000156">
    <property type="term" value="F:phosphorelay response regulator activity"/>
    <property type="evidence" value="ECO:0007669"/>
    <property type="project" value="TreeGrafter"/>
</dbReference>
<dbReference type="GO" id="GO:0005829">
    <property type="term" value="C:cytosol"/>
    <property type="evidence" value="ECO:0007669"/>
    <property type="project" value="TreeGrafter"/>
</dbReference>
<evidence type="ECO:0000256" key="2">
    <source>
        <dbReference type="ARBA" id="ARBA00023012"/>
    </source>
</evidence>
<feature type="domain" description="OmpR/PhoB-type" evidence="9">
    <location>
        <begin position="129"/>
        <end position="225"/>
    </location>
</feature>
<feature type="DNA-binding region" description="OmpR/PhoB-type" evidence="7">
    <location>
        <begin position="129"/>
        <end position="225"/>
    </location>
</feature>
<dbReference type="GO" id="GO:0006355">
    <property type="term" value="P:regulation of DNA-templated transcription"/>
    <property type="evidence" value="ECO:0007669"/>
    <property type="project" value="InterPro"/>
</dbReference>
<dbReference type="SMART" id="SM00862">
    <property type="entry name" value="Trans_reg_C"/>
    <property type="match status" value="1"/>
</dbReference>
<dbReference type="InterPro" id="IPR016032">
    <property type="entry name" value="Sig_transdc_resp-reg_C-effctor"/>
</dbReference>
<dbReference type="SUPFAM" id="SSF46894">
    <property type="entry name" value="C-terminal effector domain of the bipartite response regulators"/>
    <property type="match status" value="1"/>
</dbReference>
<dbReference type="InterPro" id="IPR001867">
    <property type="entry name" value="OmpR/PhoB-type_DNA-bd"/>
</dbReference>
<accession>A0A9D0YPN9</accession>
<dbReference type="InterPro" id="IPR036388">
    <property type="entry name" value="WH-like_DNA-bd_sf"/>
</dbReference>
<dbReference type="Pfam" id="PF00072">
    <property type="entry name" value="Response_reg"/>
    <property type="match status" value="1"/>
</dbReference>
<dbReference type="PROSITE" id="PS50110">
    <property type="entry name" value="RESPONSE_REGULATORY"/>
    <property type="match status" value="1"/>
</dbReference>
<evidence type="ECO:0000256" key="1">
    <source>
        <dbReference type="ARBA" id="ARBA00022553"/>
    </source>
</evidence>
<name>A0A9D0YPN9_AQUAO</name>
<reference evidence="10" key="1">
    <citation type="journal article" date="2020" name="ISME J.">
        <title>Gammaproteobacteria mediating utilization of methyl-, sulfur- and petroleum organic compounds in deep ocean hydrothermal plumes.</title>
        <authorList>
            <person name="Zhou Z."/>
            <person name="Liu Y."/>
            <person name="Pan J."/>
            <person name="Cron B.R."/>
            <person name="Toner B.M."/>
            <person name="Anantharaman K."/>
            <person name="Breier J.A."/>
            <person name="Dick G.J."/>
            <person name="Li M."/>
        </authorList>
    </citation>
    <scope>NUCLEOTIDE SEQUENCE</scope>
    <source>
        <strain evidence="10">SZUA-1501</strain>
    </source>
</reference>
<keyword evidence="2" id="KW-0902">Two-component regulatory system</keyword>
<keyword evidence="5" id="KW-0804">Transcription</keyword>
<dbReference type="Gene3D" id="6.10.250.690">
    <property type="match status" value="1"/>
</dbReference>
<evidence type="ECO:0000313" key="10">
    <source>
        <dbReference type="EMBL" id="HIP98267.1"/>
    </source>
</evidence>
<evidence type="ECO:0000256" key="4">
    <source>
        <dbReference type="ARBA" id="ARBA00023125"/>
    </source>
</evidence>
<keyword evidence="3" id="KW-0805">Transcription regulation</keyword>
<dbReference type="Proteomes" id="UP000606463">
    <property type="component" value="Unassembled WGS sequence"/>
</dbReference>
<gene>
    <name evidence="10" type="ORF">EYH37_02720</name>
</gene>
<dbReference type="Gene3D" id="1.10.10.10">
    <property type="entry name" value="Winged helix-like DNA-binding domain superfamily/Winged helix DNA-binding domain"/>
    <property type="match status" value="1"/>
</dbReference>
<evidence type="ECO:0000256" key="7">
    <source>
        <dbReference type="PROSITE-ProRule" id="PRU01091"/>
    </source>
</evidence>
<evidence type="ECO:0000259" key="8">
    <source>
        <dbReference type="PROSITE" id="PS50110"/>
    </source>
</evidence>
<evidence type="ECO:0000256" key="6">
    <source>
        <dbReference type="PROSITE-ProRule" id="PRU00169"/>
    </source>
</evidence>